<dbReference type="InterPro" id="IPR016181">
    <property type="entry name" value="Acyl_CoA_acyltransferase"/>
</dbReference>
<keyword evidence="3" id="KW-0133">Cell shape</keyword>
<dbReference type="PROSITE" id="PS51191">
    <property type="entry name" value="FEMABX"/>
    <property type="match status" value="1"/>
</dbReference>
<evidence type="ECO:0000256" key="6">
    <source>
        <dbReference type="ARBA" id="ARBA00023316"/>
    </source>
</evidence>
<protein>
    <submittedName>
        <fullName evidence="7">Acetyltransferase (GNAT) domain protein</fullName>
    </submittedName>
</protein>
<dbReference type="EMBL" id="AVQI01000006">
    <property type="protein sequence ID" value="ERK05035.1"/>
    <property type="molecule type" value="Genomic_DNA"/>
</dbReference>
<comment type="similarity">
    <text evidence="1">Belongs to the FemABX family.</text>
</comment>
<gene>
    <name evidence="7" type="ORF">HMPREF0860_0659</name>
</gene>
<evidence type="ECO:0000256" key="4">
    <source>
        <dbReference type="ARBA" id="ARBA00022984"/>
    </source>
</evidence>
<keyword evidence="5" id="KW-0012">Acyltransferase</keyword>
<dbReference type="PANTHER" id="PTHR36174:SF1">
    <property type="entry name" value="LIPID II:GLYCINE GLYCYLTRANSFERASE"/>
    <property type="match status" value="1"/>
</dbReference>
<name>A0ABN0P824_TRESO</name>
<evidence type="ECO:0000256" key="5">
    <source>
        <dbReference type="ARBA" id="ARBA00023315"/>
    </source>
</evidence>
<dbReference type="Proteomes" id="UP000016646">
    <property type="component" value="Unassembled WGS sequence"/>
</dbReference>
<evidence type="ECO:0000313" key="7">
    <source>
        <dbReference type="EMBL" id="ERK05035.1"/>
    </source>
</evidence>
<proteinExistence type="inferred from homology"/>
<reference evidence="7 8" key="1">
    <citation type="submission" date="2013-08" db="EMBL/GenBank/DDBJ databases">
        <authorList>
            <person name="Durkin A.S."/>
            <person name="Haft D.R."/>
            <person name="McCorrison J."/>
            <person name="Torralba M."/>
            <person name="Gillis M."/>
            <person name="Haft D.H."/>
            <person name="Methe B."/>
            <person name="Sutton G."/>
            <person name="Nelson K.E."/>
        </authorList>
    </citation>
    <scope>NUCLEOTIDE SEQUENCE [LARGE SCALE GENOMIC DNA]</scope>
    <source>
        <strain evidence="7 8">ATCC 35536</strain>
    </source>
</reference>
<evidence type="ECO:0000313" key="8">
    <source>
        <dbReference type="Proteomes" id="UP000016646"/>
    </source>
</evidence>
<evidence type="ECO:0000256" key="3">
    <source>
        <dbReference type="ARBA" id="ARBA00022960"/>
    </source>
</evidence>
<dbReference type="Pfam" id="PF02388">
    <property type="entry name" value="FemAB"/>
    <property type="match status" value="2"/>
</dbReference>
<evidence type="ECO:0000256" key="2">
    <source>
        <dbReference type="ARBA" id="ARBA00022679"/>
    </source>
</evidence>
<dbReference type="PANTHER" id="PTHR36174">
    <property type="entry name" value="LIPID II:GLYCINE GLYCYLTRANSFERASE"/>
    <property type="match status" value="1"/>
</dbReference>
<sequence length="387" mass="44054">MRLLRLIVMVAFMVAIEQVSPEAFPPEDNLFQTAFWGTFKKCAGQKPYFFSVTFTDDASSSVYTFPFLALLRSRHDGSCYAYAPKAPSIALPAEQRGTLLEELALALRPHVPENCICLRCDLAWRSQYGGEEIVKPETAQLALNWGTKTHKLRKAPGNHLAPDTVIINLSLTPERILSRMRATTRNCIRRSYRSGIDFAVGGIDILHDWYALYEETAKRKGFYYESEEYFNILFSHKRIQENTFHEPPPRKKIESIKKEIIPLAAPAPLPQFHIMTASKGGKLLSGIVIALSGRNAYYMYAGSGTELRELMPNYGLQWEAIRFARSKGCTRYDLMGIPPNDDASNPMAGLYLFKTGFGGEKVRFAGSWDYPYDEDRYAYFRLEEQMR</sequence>
<organism evidence="7 8">
    <name type="scientific">Treponema socranskii subsp. socranskii VPI DR56BR1116 = ATCC 35536</name>
    <dbReference type="NCBI Taxonomy" id="1125725"/>
    <lineage>
        <taxon>Bacteria</taxon>
        <taxon>Pseudomonadati</taxon>
        <taxon>Spirochaetota</taxon>
        <taxon>Spirochaetia</taxon>
        <taxon>Spirochaetales</taxon>
        <taxon>Treponemataceae</taxon>
        <taxon>Treponema</taxon>
    </lineage>
</organism>
<dbReference type="SUPFAM" id="SSF55729">
    <property type="entry name" value="Acyl-CoA N-acyltransferases (Nat)"/>
    <property type="match status" value="1"/>
</dbReference>
<dbReference type="InterPro" id="IPR003447">
    <property type="entry name" value="FEMABX"/>
</dbReference>
<keyword evidence="2" id="KW-0808">Transferase</keyword>
<keyword evidence="4" id="KW-0573">Peptidoglycan synthesis</keyword>
<dbReference type="InterPro" id="IPR050644">
    <property type="entry name" value="PG_Glycine_Bridge_Synth"/>
</dbReference>
<keyword evidence="8" id="KW-1185">Reference proteome</keyword>
<comment type="caution">
    <text evidence="7">The sequence shown here is derived from an EMBL/GenBank/DDBJ whole genome shotgun (WGS) entry which is preliminary data.</text>
</comment>
<accession>A0ABN0P824</accession>
<evidence type="ECO:0000256" key="1">
    <source>
        <dbReference type="ARBA" id="ARBA00009943"/>
    </source>
</evidence>
<dbReference type="Gene3D" id="3.40.630.30">
    <property type="match status" value="1"/>
</dbReference>
<keyword evidence="6" id="KW-0961">Cell wall biogenesis/degradation</keyword>